<dbReference type="PANTHER" id="PTHR21666:SF286">
    <property type="entry name" value="LIPOPROTEIN NLPD"/>
    <property type="match status" value="1"/>
</dbReference>
<dbReference type="CDD" id="cd12797">
    <property type="entry name" value="M23_peptidase"/>
    <property type="match status" value="1"/>
</dbReference>
<evidence type="ECO:0000259" key="1">
    <source>
        <dbReference type="Pfam" id="PF01551"/>
    </source>
</evidence>
<name>A0A7T5EM89_9BACL</name>
<accession>A0A7T5EM89</accession>
<dbReference type="AlphaFoldDB" id="A0A7T5EM89"/>
<dbReference type="KEGG" id="bcop:JD108_04700"/>
<dbReference type="GO" id="GO:0004222">
    <property type="term" value="F:metalloendopeptidase activity"/>
    <property type="evidence" value="ECO:0007669"/>
    <property type="project" value="TreeGrafter"/>
</dbReference>
<organism evidence="2 3">
    <name type="scientific">Brevibacillus composti</name>
    <dbReference type="NCBI Taxonomy" id="2796470"/>
    <lineage>
        <taxon>Bacteria</taxon>
        <taxon>Bacillati</taxon>
        <taxon>Bacillota</taxon>
        <taxon>Bacilli</taxon>
        <taxon>Bacillales</taxon>
        <taxon>Paenibacillaceae</taxon>
        <taxon>Brevibacillus</taxon>
    </lineage>
</organism>
<dbReference type="Pfam" id="PF01551">
    <property type="entry name" value="Peptidase_M23"/>
    <property type="match status" value="1"/>
</dbReference>
<evidence type="ECO:0000313" key="2">
    <source>
        <dbReference type="EMBL" id="QQE75234.1"/>
    </source>
</evidence>
<sequence length="224" mass="24583">MPECSVVDSLLAEYRITSPYGPRKDPFTGKSAFHTGIDLVKTHLAPIYSFTDGVVTHAKEGVSGTGYGGFGVVVAVQDRSGATHLYAHLHDAAVRVGQRVKRGDVVGRQGSTGRSTGSHLHYEVRRKGYGTHTDPIAYLREHYAAVKVPVVAAELTEKAEVAVMETIKDWQLQLADKAIDSLAAKAVLNNAEEWKARLRSEPEKVRDDMAWLVFVLTDRATNKR</sequence>
<dbReference type="InterPro" id="IPR011055">
    <property type="entry name" value="Dup_hybrid_motif"/>
</dbReference>
<proteinExistence type="predicted"/>
<dbReference type="Gene3D" id="2.70.70.10">
    <property type="entry name" value="Glucose Permease (Domain IIA)"/>
    <property type="match status" value="1"/>
</dbReference>
<gene>
    <name evidence="2" type="ORF">JD108_04700</name>
</gene>
<dbReference type="SUPFAM" id="SSF51261">
    <property type="entry name" value="Duplicated hybrid motif"/>
    <property type="match status" value="1"/>
</dbReference>
<reference evidence="2 3" key="1">
    <citation type="submission" date="2020-12" db="EMBL/GenBank/DDBJ databases">
        <title>strain FJAT-54423T represents a novel species of the genus Brevibacillus.</title>
        <authorList>
            <person name="Tang R."/>
        </authorList>
    </citation>
    <scope>NUCLEOTIDE SEQUENCE [LARGE SCALE GENOMIC DNA]</scope>
    <source>
        <strain evidence="2 3">FJAT-54423</strain>
    </source>
</reference>
<dbReference type="EMBL" id="CP066308">
    <property type="protein sequence ID" value="QQE75234.1"/>
    <property type="molecule type" value="Genomic_DNA"/>
</dbReference>
<dbReference type="InterPro" id="IPR016047">
    <property type="entry name" value="M23ase_b-sheet_dom"/>
</dbReference>
<evidence type="ECO:0000313" key="3">
    <source>
        <dbReference type="Proteomes" id="UP000595847"/>
    </source>
</evidence>
<dbReference type="Proteomes" id="UP000595847">
    <property type="component" value="Chromosome"/>
</dbReference>
<dbReference type="InterPro" id="IPR050570">
    <property type="entry name" value="Cell_wall_metabolism_enzyme"/>
</dbReference>
<feature type="domain" description="M23ase beta-sheet core" evidence="1">
    <location>
        <begin position="33"/>
        <end position="128"/>
    </location>
</feature>
<dbReference type="RefSeq" id="WP_198828764.1">
    <property type="nucleotide sequence ID" value="NZ_CP066308.1"/>
</dbReference>
<protein>
    <submittedName>
        <fullName evidence="2">M23 family metallopeptidase</fullName>
    </submittedName>
</protein>
<dbReference type="PANTHER" id="PTHR21666">
    <property type="entry name" value="PEPTIDASE-RELATED"/>
    <property type="match status" value="1"/>
</dbReference>